<dbReference type="InterPro" id="IPR036388">
    <property type="entry name" value="WH-like_DNA-bd_sf"/>
</dbReference>
<reference evidence="3 4" key="1">
    <citation type="submission" date="2018-08" db="EMBL/GenBank/DDBJ databases">
        <title>Acidipila sp. 4G-K13, an acidobacterium isolated from forest soil.</title>
        <authorList>
            <person name="Gao Z.-H."/>
            <person name="Qiu L.-H."/>
        </authorList>
    </citation>
    <scope>NUCLEOTIDE SEQUENCE [LARGE SCALE GENOMIC DNA]</scope>
    <source>
        <strain evidence="3 4">4G-K13</strain>
    </source>
</reference>
<dbReference type="InterPro" id="IPR039422">
    <property type="entry name" value="MarR/SlyA-like"/>
</dbReference>
<evidence type="ECO:0000313" key="3">
    <source>
        <dbReference type="EMBL" id="RFU18376.1"/>
    </source>
</evidence>
<gene>
    <name evidence="3" type="ORF">D0Y96_02080</name>
</gene>
<dbReference type="AlphaFoldDB" id="A0A372ITX8"/>
<dbReference type="EMBL" id="QVQT01000001">
    <property type="protein sequence ID" value="RFU18376.1"/>
    <property type="molecule type" value="Genomic_DNA"/>
</dbReference>
<evidence type="ECO:0000259" key="2">
    <source>
        <dbReference type="PROSITE" id="PS50995"/>
    </source>
</evidence>
<keyword evidence="4" id="KW-1185">Reference proteome</keyword>
<evidence type="ECO:0000256" key="1">
    <source>
        <dbReference type="SAM" id="MobiDB-lite"/>
    </source>
</evidence>
<name>A0A372ITX8_9BACT</name>
<dbReference type="Proteomes" id="UP000264702">
    <property type="component" value="Unassembled WGS sequence"/>
</dbReference>
<feature type="domain" description="HTH marR-type" evidence="2">
    <location>
        <begin position="9"/>
        <end position="145"/>
    </location>
</feature>
<dbReference type="InterPro" id="IPR036390">
    <property type="entry name" value="WH_DNA-bd_sf"/>
</dbReference>
<accession>A0A372ITX8</accession>
<dbReference type="PANTHER" id="PTHR33164:SF106">
    <property type="entry name" value="TRANSCRIPTIONAL REGULATORY PROTEIN"/>
    <property type="match status" value="1"/>
</dbReference>
<dbReference type="InterPro" id="IPR000835">
    <property type="entry name" value="HTH_MarR-typ"/>
</dbReference>
<dbReference type="GO" id="GO:0006950">
    <property type="term" value="P:response to stress"/>
    <property type="evidence" value="ECO:0007669"/>
    <property type="project" value="TreeGrafter"/>
</dbReference>
<proteinExistence type="predicted"/>
<comment type="caution">
    <text evidence="3">The sequence shown here is derived from an EMBL/GenBank/DDBJ whole genome shotgun (WGS) entry which is preliminary data.</text>
</comment>
<evidence type="ECO:0000313" key="4">
    <source>
        <dbReference type="Proteomes" id="UP000264702"/>
    </source>
</evidence>
<dbReference type="PROSITE" id="PS50995">
    <property type="entry name" value="HTH_MARR_2"/>
    <property type="match status" value="1"/>
</dbReference>
<dbReference type="Pfam" id="PF12802">
    <property type="entry name" value="MarR_2"/>
    <property type="match status" value="1"/>
</dbReference>
<dbReference type="OrthoDB" id="117368at2"/>
<protein>
    <submittedName>
        <fullName evidence="3">MarR family transcriptional regulator</fullName>
    </submittedName>
</protein>
<sequence>MAPLSNENRARLFADLTRSVRLFIAGASLFSQRVADKLNMHPTDLQFLNLLELLGPLTPGTLAQCSGLTTGGVTVVLDRLEKSGYIRRLPNPADRRSVLVDWIPAKRKKVTSNYDAVEGQFHMILGEFSEEELQTVLTFFSTANAARSREKSSAGKQSRTRTGIGRPQA</sequence>
<dbReference type="Gene3D" id="1.10.10.10">
    <property type="entry name" value="Winged helix-like DNA-binding domain superfamily/Winged helix DNA-binding domain"/>
    <property type="match status" value="1"/>
</dbReference>
<dbReference type="PANTHER" id="PTHR33164">
    <property type="entry name" value="TRANSCRIPTIONAL REGULATOR, MARR FAMILY"/>
    <property type="match status" value="1"/>
</dbReference>
<feature type="region of interest" description="Disordered" evidence="1">
    <location>
        <begin position="148"/>
        <end position="169"/>
    </location>
</feature>
<dbReference type="SMART" id="SM00347">
    <property type="entry name" value="HTH_MARR"/>
    <property type="match status" value="1"/>
</dbReference>
<organism evidence="3 4">
    <name type="scientific">Paracidobacterium acidisoli</name>
    <dbReference type="NCBI Taxonomy" id="2303751"/>
    <lineage>
        <taxon>Bacteria</taxon>
        <taxon>Pseudomonadati</taxon>
        <taxon>Acidobacteriota</taxon>
        <taxon>Terriglobia</taxon>
        <taxon>Terriglobales</taxon>
        <taxon>Acidobacteriaceae</taxon>
        <taxon>Paracidobacterium</taxon>
    </lineage>
</organism>
<dbReference type="RefSeq" id="WP_117297670.1">
    <property type="nucleotide sequence ID" value="NZ_QVQT02000001.1"/>
</dbReference>
<dbReference type="SUPFAM" id="SSF46785">
    <property type="entry name" value="Winged helix' DNA-binding domain"/>
    <property type="match status" value="1"/>
</dbReference>
<dbReference type="GO" id="GO:0003700">
    <property type="term" value="F:DNA-binding transcription factor activity"/>
    <property type="evidence" value="ECO:0007669"/>
    <property type="project" value="InterPro"/>
</dbReference>